<keyword evidence="4" id="KW-0496">Mitochondrion</keyword>
<comment type="subcellular location">
    <subcellularLocation>
        <location evidence="4">Mitochondrion</location>
    </subcellularLocation>
</comment>
<dbReference type="SUPFAM" id="SSF54713">
    <property type="entry name" value="Elongation factor Ts (EF-Ts), dimerisation domain"/>
    <property type="match status" value="1"/>
</dbReference>
<dbReference type="InterPro" id="IPR018101">
    <property type="entry name" value="Transl_elong_Ts_CS"/>
</dbReference>
<proteinExistence type="inferred from homology"/>
<dbReference type="GO" id="GO:0003746">
    <property type="term" value="F:translation elongation factor activity"/>
    <property type="evidence" value="ECO:0007669"/>
    <property type="project" value="UniProtKB-UniRule"/>
</dbReference>
<dbReference type="RefSeq" id="XP_004350585.1">
    <property type="nucleotide sequence ID" value="XM_004350534.1"/>
</dbReference>
<dbReference type="AlphaFoldDB" id="F4QDT0"/>
<protein>
    <recommendedName>
        <fullName evidence="4">Elongation factor Ts, mitochondrial</fullName>
        <shortName evidence="4">EF-Ts</shortName>
        <shortName evidence="4">EF-TsMt</shortName>
    </recommendedName>
</protein>
<name>F4QDT0_CACFS</name>
<sequence length="367" mass="40334">MMKSTLSLLLRNQNRISNVKNVYTYSTSSSLVNTNNNVNGYMRTFSTAASPAAEIKVPVPLIQELRKKTSAPITDCKKALQASENDMDKAIAWLLEKGKATAVKLSNRVSYEGVISVFVNNNKGMILEVNSETDFVSRGETFRQLVGDISSLTVESGAALKGNNDKIADVSVEELGRQTISLDNETVSVQEAFVRTVAKLRENLIMRRASGIQATNPHTVIAGYAHDPNGTKKFGRLGSLVSIEYENNSNIDLAAIKAFADQIAVHIVGVGPSFVSIQDVPEEMLEECKKNKRHPNGLYDEVVLLEQKFISGEEGESVKEAVDRYSKQLGTNLTVKSFVRYAVGEGMEKKEENYAAEVMEKLNATKK</sequence>
<dbReference type="OMA" id="QEYMLDD"/>
<dbReference type="GO" id="GO:0070125">
    <property type="term" value="P:mitochondrial translational elongation"/>
    <property type="evidence" value="ECO:0007669"/>
    <property type="project" value="TreeGrafter"/>
</dbReference>
<dbReference type="GO" id="GO:0005739">
    <property type="term" value="C:mitochondrion"/>
    <property type="evidence" value="ECO:0007669"/>
    <property type="project" value="UniProtKB-SubCell"/>
</dbReference>
<dbReference type="InterPro" id="IPR001816">
    <property type="entry name" value="Transl_elong_EFTs/EF1B"/>
</dbReference>
<dbReference type="OrthoDB" id="277235at2759"/>
<dbReference type="PANTHER" id="PTHR11741:SF0">
    <property type="entry name" value="ELONGATION FACTOR TS, MITOCHONDRIAL"/>
    <property type="match status" value="1"/>
</dbReference>
<keyword evidence="2 4" id="KW-0251">Elongation factor</keyword>
<dbReference type="Gene3D" id="1.10.8.10">
    <property type="entry name" value="DNA helicase RuvA subunit, C-terminal domain"/>
    <property type="match status" value="1"/>
</dbReference>
<dbReference type="PROSITE" id="PS01127">
    <property type="entry name" value="EF_TS_2"/>
    <property type="match status" value="1"/>
</dbReference>
<comment type="function">
    <text evidence="4 5">Associates with the EF-Tu.GDP complex and induces the exchange of GDP to GTP. It remains bound to the aminoacyl-tRNA.EF-Tu.GTP complex up to the GTP hydrolysis stage on the ribosome.</text>
</comment>
<dbReference type="HAMAP" id="MF_00050">
    <property type="entry name" value="EF_Ts"/>
    <property type="match status" value="1"/>
</dbReference>
<evidence type="ECO:0000256" key="5">
    <source>
        <dbReference type="RuleBase" id="RU000642"/>
    </source>
</evidence>
<comment type="similarity">
    <text evidence="1 4 5">Belongs to the EF-Ts family.</text>
</comment>
<feature type="domain" description="Translation elongation factor EFTs/EF1B dimerisation" evidence="6">
    <location>
        <begin position="124"/>
        <end position="290"/>
    </location>
</feature>
<dbReference type="InterPro" id="IPR009060">
    <property type="entry name" value="UBA-like_sf"/>
</dbReference>
<dbReference type="SUPFAM" id="SSF46934">
    <property type="entry name" value="UBA-like"/>
    <property type="match status" value="1"/>
</dbReference>
<dbReference type="Gene3D" id="3.30.479.20">
    <property type="entry name" value="Elongation factor Ts, dimerisation domain"/>
    <property type="match status" value="2"/>
</dbReference>
<dbReference type="NCBIfam" id="TIGR00116">
    <property type="entry name" value="tsf"/>
    <property type="match status" value="1"/>
</dbReference>
<dbReference type="KEGG" id="dfa:DFA_11638"/>
<accession>F4QDT0</accession>
<dbReference type="Proteomes" id="UP000007797">
    <property type="component" value="Unassembled WGS sequence"/>
</dbReference>
<dbReference type="EMBL" id="GL883029">
    <property type="protein sequence ID" value="EGG13877.1"/>
    <property type="molecule type" value="Genomic_DNA"/>
</dbReference>
<dbReference type="Pfam" id="PF25025">
    <property type="entry name" value="EF-Ts_N"/>
    <property type="match status" value="1"/>
</dbReference>
<evidence type="ECO:0000256" key="1">
    <source>
        <dbReference type="ARBA" id="ARBA00005532"/>
    </source>
</evidence>
<gene>
    <name evidence="7" type="primary">tsfm</name>
    <name evidence="4" type="synonym">TSFM</name>
    <name evidence="7" type="ORF">DFA_11638</name>
</gene>
<evidence type="ECO:0000259" key="6">
    <source>
        <dbReference type="Pfam" id="PF00889"/>
    </source>
</evidence>
<dbReference type="InterPro" id="IPR036402">
    <property type="entry name" value="EF-Ts_dimer_sf"/>
</dbReference>
<organism evidence="7 8">
    <name type="scientific">Cavenderia fasciculata</name>
    <name type="common">Slime mold</name>
    <name type="synonym">Dictyostelium fasciculatum</name>
    <dbReference type="NCBI Taxonomy" id="261658"/>
    <lineage>
        <taxon>Eukaryota</taxon>
        <taxon>Amoebozoa</taxon>
        <taxon>Evosea</taxon>
        <taxon>Eumycetozoa</taxon>
        <taxon>Dictyostelia</taxon>
        <taxon>Acytosteliales</taxon>
        <taxon>Cavenderiaceae</taxon>
        <taxon>Cavenderia</taxon>
    </lineage>
</organism>
<evidence type="ECO:0000256" key="2">
    <source>
        <dbReference type="ARBA" id="ARBA00022768"/>
    </source>
</evidence>
<keyword evidence="3 4" id="KW-0648">Protein biosynthesis</keyword>
<dbReference type="CDD" id="cd14275">
    <property type="entry name" value="UBA_EF-Ts"/>
    <property type="match status" value="1"/>
</dbReference>
<dbReference type="GeneID" id="14866522"/>
<dbReference type="FunFam" id="1.10.8.10:FF:000001">
    <property type="entry name" value="Elongation factor Ts"/>
    <property type="match status" value="1"/>
</dbReference>
<keyword evidence="8" id="KW-1185">Reference proteome</keyword>
<evidence type="ECO:0000313" key="7">
    <source>
        <dbReference type="EMBL" id="EGG13877.1"/>
    </source>
</evidence>
<dbReference type="InterPro" id="IPR014039">
    <property type="entry name" value="Transl_elong_EFTs/EF1B_dimer"/>
</dbReference>
<evidence type="ECO:0000256" key="4">
    <source>
        <dbReference type="HAMAP-Rule" id="MF_03135"/>
    </source>
</evidence>
<dbReference type="Pfam" id="PF00889">
    <property type="entry name" value="EF_TS"/>
    <property type="match status" value="1"/>
</dbReference>
<evidence type="ECO:0000313" key="8">
    <source>
        <dbReference type="Proteomes" id="UP000007797"/>
    </source>
</evidence>
<evidence type="ECO:0000256" key="3">
    <source>
        <dbReference type="ARBA" id="ARBA00022917"/>
    </source>
</evidence>
<reference evidence="8" key="1">
    <citation type="journal article" date="2011" name="Genome Res.">
        <title>Phylogeny-wide analysis of social amoeba genomes highlights ancient origins for complex intercellular communication.</title>
        <authorList>
            <person name="Heidel A.J."/>
            <person name="Lawal H.M."/>
            <person name="Felder M."/>
            <person name="Schilde C."/>
            <person name="Helps N.R."/>
            <person name="Tunggal B."/>
            <person name="Rivero F."/>
            <person name="John U."/>
            <person name="Schleicher M."/>
            <person name="Eichinger L."/>
            <person name="Platzer M."/>
            <person name="Noegel A.A."/>
            <person name="Schaap P."/>
            <person name="Gloeckner G."/>
        </authorList>
    </citation>
    <scope>NUCLEOTIDE SEQUENCE [LARGE SCALE GENOMIC DNA]</scope>
    <source>
        <strain evidence="8">SH3</strain>
    </source>
</reference>
<dbReference type="STRING" id="1054147.F4QDT0"/>
<dbReference type="PANTHER" id="PTHR11741">
    <property type="entry name" value="ELONGATION FACTOR TS"/>
    <property type="match status" value="1"/>
</dbReference>